<name>A0A5C3Q598_9AGAR</name>
<gene>
    <name evidence="2" type="ORF">BDV98DRAFT_272402</name>
</gene>
<dbReference type="AlphaFoldDB" id="A0A5C3Q598"/>
<protein>
    <submittedName>
        <fullName evidence="2">Uncharacterized protein</fullName>
    </submittedName>
</protein>
<evidence type="ECO:0000313" key="2">
    <source>
        <dbReference type="EMBL" id="TFK97162.1"/>
    </source>
</evidence>
<evidence type="ECO:0000256" key="1">
    <source>
        <dbReference type="SAM" id="SignalP"/>
    </source>
</evidence>
<dbReference type="Proteomes" id="UP000305067">
    <property type="component" value="Unassembled WGS sequence"/>
</dbReference>
<keyword evidence="3" id="KW-1185">Reference proteome</keyword>
<dbReference type="EMBL" id="ML178850">
    <property type="protein sequence ID" value="TFK97162.1"/>
    <property type="molecule type" value="Genomic_DNA"/>
</dbReference>
<feature type="signal peptide" evidence="1">
    <location>
        <begin position="1"/>
        <end position="27"/>
    </location>
</feature>
<dbReference type="STRING" id="1884261.A0A5C3Q598"/>
<organism evidence="2 3">
    <name type="scientific">Pterulicium gracile</name>
    <dbReference type="NCBI Taxonomy" id="1884261"/>
    <lineage>
        <taxon>Eukaryota</taxon>
        <taxon>Fungi</taxon>
        <taxon>Dikarya</taxon>
        <taxon>Basidiomycota</taxon>
        <taxon>Agaricomycotina</taxon>
        <taxon>Agaricomycetes</taxon>
        <taxon>Agaricomycetidae</taxon>
        <taxon>Agaricales</taxon>
        <taxon>Pleurotineae</taxon>
        <taxon>Pterulaceae</taxon>
        <taxon>Pterulicium</taxon>
    </lineage>
</organism>
<keyword evidence="1" id="KW-0732">Signal</keyword>
<feature type="chain" id="PRO_5023130324" evidence="1">
    <location>
        <begin position="28"/>
        <end position="212"/>
    </location>
</feature>
<reference evidence="2 3" key="1">
    <citation type="journal article" date="2019" name="Nat. Ecol. Evol.">
        <title>Megaphylogeny resolves global patterns of mushroom evolution.</title>
        <authorList>
            <person name="Varga T."/>
            <person name="Krizsan K."/>
            <person name="Foldi C."/>
            <person name="Dima B."/>
            <person name="Sanchez-Garcia M."/>
            <person name="Sanchez-Ramirez S."/>
            <person name="Szollosi G.J."/>
            <person name="Szarkandi J.G."/>
            <person name="Papp V."/>
            <person name="Albert L."/>
            <person name="Andreopoulos W."/>
            <person name="Angelini C."/>
            <person name="Antonin V."/>
            <person name="Barry K.W."/>
            <person name="Bougher N.L."/>
            <person name="Buchanan P."/>
            <person name="Buyck B."/>
            <person name="Bense V."/>
            <person name="Catcheside P."/>
            <person name="Chovatia M."/>
            <person name="Cooper J."/>
            <person name="Damon W."/>
            <person name="Desjardin D."/>
            <person name="Finy P."/>
            <person name="Geml J."/>
            <person name="Haridas S."/>
            <person name="Hughes K."/>
            <person name="Justo A."/>
            <person name="Karasinski D."/>
            <person name="Kautmanova I."/>
            <person name="Kiss B."/>
            <person name="Kocsube S."/>
            <person name="Kotiranta H."/>
            <person name="LaButti K.M."/>
            <person name="Lechner B.E."/>
            <person name="Liimatainen K."/>
            <person name="Lipzen A."/>
            <person name="Lukacs Z."/>
            <person name="Mihaltcheva S."/>
            <person name="Morgado L.N."/>
            <person name="Niskanen T."/>
            <person name="Noordeloos M.E."/>
            <person name="Ohm R.A."/>
            <person name="Ortiz-Santana B."/>
            <person name="Ovrebo C."/>
            <person name="Racz N."/>
            <person name="Riley R."/>
            <person name="Savchenko A."/>
            <person name="Shiryaev A."/>
            <person name="Soop K."/>
            <person name="Spirin V."/>
            <person name="Szebenyi C."/>
            <person name="Tomsovsky M."/>
            <person name="Tulloss R.E."/>
            <person name="Uehling J."/>
            <person name="Grigoriev I.V."/>
            <person name="Vagvolgyi C."/>
            <person name="Papp T."/>
            <person name="Martin F.M."/>
            <person name="Miettinen O."/>
            <person name="Hibbett D.S."/>
            <person name="Nagy L.G."/>
        </authorList>
    </citation>
    <scope>NUCLEOTIDE SEQUENCE [LARGE SCALE GENOMIC DNA]</scope>
    <source>
        <strain evidence="2 3">CBS 309.79</strain>
    </source>
</reference>
<dbReference type="OrthoDB" id="3249523at2759"/>
<evidence type="ECO:0000313" key="3">
    <source>
        <dbReference type="Proteomes" id="UP000305067"/>
    </source>
</evidence>
<proteinExistence type="predicted"/>
<accession>A0A5C3Q598</accession>
<sequence>MVFALTRLVAVASLALLVAGARRPGRALEPSYMAACANANVVSETTVAASGKTLQFATFDCDAPEFARRQTEAGDLDTEVTVNTPPLPICIRHSAIADECATSCTHDSGILPPISEDCDMISTAVSLMVDQGGVPPTFNLKKWQMRTLTFGTCSYYVVHSESNCNEVTYSWEALANTGKKAGKACFPPVQPFSPEGLCKGSSGVWYAGATHS</sequence>